<accession>A0A8T0DVW7</accession>
<dbReference type="Proteomes" id="UP000699462">
    <property type="component" value="Unassembled WGS sequence"/>
</dbReference>
<proteinExistence type="predicted"/>
<dbReference type="EMBL" id="JTDF01000277">
    <property type="protein sequence ID" value="KAF8571873.1"/>
    <property type="molecule type" value="Genomic_DNA"/>
</dbReference>
<gene>
    <name evidence="2" type="ORF">P879_03908</name>
</gene>
<sequence length="192" mass="21689">MQHPWTLINVINVTNSGWSDEREMMNTRNGKLLWQLGTVGKSPDLRAGKYQCIAFNRFGRAYSNPADIQIARLGTFTDLREKHIQLRPYETVRLNCSVSPSIPRAVVRWMTRSEDGSVNFIKENRSVATDNDGDAYSAVSSAPNYTTPGLVSLMQPLVYEISRRFFECYAKHSLVPPTLSLNSKPTGVTRLF</sequence>
<dbReference type="OrthoDB" id="6244967at2759"/>
<evidence type="ECO:0000313" key="2">
    <source>
        <dbReference type="EMBL" id="KAF8571873.1"/>
    </source>
</evidence>
<comment type="caution">
    <text evidence="2">The sequence shown here is derived from an EMBL/GenBank/DDBJ whole genome shotgun (WGS) entry which is preliminary data.</text>
</comment>
<dbReference type="PROSITE" id="PS50835">
    <property type="entry name" value="IG_LIKE"/>
    <property type="match status" value="1"/>
</dbReference>
<keyword evidence="3" id="KW-1185">Reference proteome</keyword>
<evidence type="ECO:0000259" key="1">
    <source>
        <dbReference type="PROSITE" id="PS50835"/>
    </source>
</evidence>
<name>A0A8T0DVW7_9TREM</name>
<reference evidence="2 3" key="1">
    <citation type="submission" date="2019-07" db="EMBL/GenBank/DDBJ databases">
        <title>Annotation for the trematode Paragonimus westermani.</title>
        <authorList>
            <person name="Choi Y.-J."/>
        </authorList>
    </citation>
    <scope>NUCLEOTIDE SEQUENCE [LARGE SCALE GENOMIC DNA]</scope>
    <source>
        <strain evidence="2">180907_Pwestermani</strain>
    </source>
</reference>
<dbReference type="InterPro" id="IPR007110">
    <property type="entry name" value="Ig-like_dom"/>
</dbReference>
<evidence type="ECO:0000313" key="3">
    <source>
        <dbReference type="Proteomes" id="UP000699462"/>
    </source>
</evidence>
<dbReference type="AlphaFoldDB" id="A0A8T0DVW7"/>
<feature type="domain" description="Ig-like" evidence="1">
    <location>
        <begin position="65"/>
        <end position="180"/>
    </location>
</feature>
<organism evidence="2 3">
    <name type="scientific">Paragonimus westermani</name>
    <dbReference type="NCBI Taxonomy" id="34504"/>
    <lineage>
        <taxon>Eukaryota</taxon>
        <taxon>Metazoa</taxon>
        <taxon>Spiralia</taxon>
        <taxon>Lophotrochozoa</taxon>
        <taxon>Platyhelminthes</taxon>
        <taxon>Trematoda</taxon>
        <taxon>Digenea</taxon>
        <taxon>Plagiorchiida</taxon>
        <taxon>Troglotremata</taxon>
        <taxon>Troglotrematidae</taxon>
        <taxon>Paragonimus</taxon>
    </lineage>
</organism>
<protein>
    <recommendedName>
        <fullName evidence="1">Ig-like domain-containing protein</fullName>
    </recommendedName>
</protein>